<sequence>MPSHSKTNLNQRLRWIFSIDEEIFREDQKEVRVTAQPNWNAFEVRRGCIRFDPIKKQEVFEGFEVDFELREAVTCLDVPPSLFEDGVIWFKRWLELMTAEYGSNS</sequence>
<dbReference type="Proteomes" id="UP000202485">
    <property type="component" value="Unassembled WGS sequence"/>
</dbReference>
<dbReference type="EMBL" id="FXYG01000003">
    <property type="protein sequence ID" value="SMX43881.1"/>
    <property type="molecule type" value="Genomic_DNA"/>
</dbReference>
<evidence type="ECO:0000313" key="1">
    <source>
        <dbReference type="EMBL" id="SMX43881.1"/>
    </source>
</evidence>
<keyword evidence="2" id="KW-1185">Reference proteome</keyword>
<proteinExistence type="predicted"/>
<dbReference type="AlphaFoldDB" id="A0A238KMC9"/>
<reference evidence="2" key="1">
    <citation type="submission" date="2017-05" db="EMBL/GenBank/DDBJ databases">
        <authorList>
            <person name="Rodrigo-Torres L."/>
            <person name="Arahal R. D."/>
            <person name="Lucena T."/>
        </authorList>
    </citation>
    <scope>NUCLEOTIDE SEQUENCE [LARGE SCALE GENOMIC DNA]</scope>
    <source>
        <strain evidence="2">CECT 8715</strain>
    </source>
</reference>
<name>A0A238KMC9_9RHOB</name>
<evidence type="ECO:0000313" key="2">
    <source>
        <dbReference type="Proteomes" id="UP000202485"/>
    </source>
</evidence>
<organism evidence="1 2">
    <name type="scientific">Ruegeria arenilitoris</name>
    <dbReference type="NCBI Taxonomy" id="1173585"/>
    <lineage>
        <taxon>Bacteria</taxon>
        <taxon>Pseudomonadati</taxon>
        <taxon>Pseudomonadota</taxon>
        <taxon>Alphaproteobacteria</taxon>
        <taxon>Rhodobacterales</taxon>
        <taxon>Roseobacteraceae</taxon>
        <taxon>Ruegeria</taxon>
    </lineage>
</organism>
<gene>
    <name evidence="1" type="ORF">RUA8715_02295</name>
</gene>
<protein>
    <submittedName>
        <fullName evidence="1">Uncharacterized protein</fullName>
    </submittedName>
</protein>
<dbReference type="RefSeq" id="WP_093963836.1">
    <property type="nucleotide sequence ID" value="NZ_FXYG01000003.1"/>
</dbReference>
<accession>A0A238KMC9</accession>